<comment type="caution">
    <text evidence="13">The sequence shown here is derived from an EMBL/GenBank/DDBJ whole genome shotgun (WGS) entry which is preliminary data.</text>
</comment>
<dbReference type="GO" id="GO:0005524">
    <property type="term" value="F:ATP binding"/>
    <property type="evidence" value="ECO:0007669"/>
    <property type="project" value="UniProtKB-KW"/>
</dbReference>
<evidence type="ECO:0000256" key="2">
    <source>
        <dbReference type="ARBA" id="ARBA00009687"/>
    </source>
</evidence>
<dbReference type="InterPro" id="IPR015195">
    <property type="entry name" value="SLIDE"/>
</dbReference>
<dbReference type="Gene3D" id="3.40.50.300">
    <property type="entry name" value="P-loop containing nucleotide triphosphate hydrolases"/>
    <property type="match status" value="1"/>
</dbReference>
<accession>A0A9W7FZV2</accession>
<dbReference type="GO" id="GO:0034728">
    <property type="term" value="P:nucleosome organization"/>
    <property type="evidence" value="ECO:0007669"/>
    <property type="project" value="TreeGrafter"/>
</dbReference>
<feature type="region of interest" description="Disordered" evidence="9">
    <location>
        <begin position="103"/>
        <end position="127"/>
    </location>
</feature>
<feature type="region of interest" description="Disordered" evidence="9">
    <location>
        <begin position="1"/>
        <end position="76"/>
    </location>
</feature>
<dbReference type="Pfam" id="PF09111">
    <property type="entry name" value="SLIDE"/>
    <property type="match status" value="1"/>
</dbReference>
<evidence type="ECO:0000256" key="7">
    <source>
        <dbReference type="ARBA" id="ARBA00023054"/>
    </source>
</evidence>
<dbReference type="FunFam" id="3.40.50.10810:FF:000015">
    <property type="entry name" value="lymphoid-specific helicase isoform X1"/>
    <property type="match status" value="1"/>
</dbReference>
<keyword evidence="6" id="KW-0067">ATP-binding</keyword>
<dbReference type="SUPFAM" id="SSF52540">
    <property type="entry name" value="P-loop containing nucleoside triphosphate hydrolases"/>
    <property type="match status" value="2"/>
</dbReference>
<evidence type="ECO:0000259" key="10">
    <source>
        <dbReference type="PROSITE" id="PS51192"/>
    </source>
</evidence>
<dbReference type="InterPro" id="IPR001650">
    <property type="entry name" value="Helicase_C-like"/>
</dbReference>
<dbReference type="SMART" id="SM00487">
    <property type="entry name" value="DEXDc"/>
    <property type="match status" value="1"/>
</dbReference>
<feature type="domain" description="Helicase ATP-binding" evidence="10">
    <location>
        <begin position="170"/>
        <end position="340"/>
    </location>
</feature>
<organism evidence="13 14">
    <name type="scientific">Triparma columacea</name>
    <dbReference type="NCBI Taxonomy" id="722753"/>
    <lineage>
        <taxon>Eukaryota</taxon>
        <taxon>Sar</taxon>
        <taxon>Stramenopiles</taxon>
        <taxon>Ochrophyta</taxon>
        <taxon>Bolidophyceae</taxon>
        <taxon>Parmales</taxon>
        <taxon>Triparmaceae</taxon>
        <taxon>Triparma</taxon>
    </lineage>
</organism>
<dbReference type="GO" id="GO:0042393">
    <property type="term" value="F:histone binding"/>
    <property type="evidence" value="ECO:0007669"/>
    <property type="project" value="TreeGrafter"/>
</dbReference>
<dbReference type="InterPro" id="IPR009057">
    <property type="entry name" value="Homeodomain-like_sf"/>
</dbReference>
<evidence type="ECO:0000313" key="14">
    <source>
        <dbReference type="Proteomes" id="UP001165065"/>
    </source>
</evidence>
<dbReference type="PROSITE" id="PS51192">
    <property type="entry name" value="HELICASE_ATP_BIND_1"/>
    <property type="match status" value="1"/>
</dbReference>
<feature type="compositionally biased region" description="Basic residues" evidence="9">
    <location>
        <begin position="106"/>
        <end position="121"/>
    </location>
</feature>
<dbReference type="Pfam" id="PF00176">
    <property type="entry name" value="SNF2-rel_dom"/>
    <property type="match status" value="1"/>
</dbReference>
<dbReference type="FunFam" id="3.40.50.300:FF:000082">
    <property type="entry name" value="ISWI chromatin remodeling complex ATPase ISW1"/>
    <property type="match status" value="1"/>
</dbReference>
<evidence type="ECO:0000256" key="1">
    <source>
        <dbReference type="ARBA" id="ARBA00004123"/>
    </source>
</evidence>
<keyword evidence="14" id="KW-1185">Reference proteome</keyword>
<dbReference type="SUPFAM" id="SSF46689">
    <property type="entry name" value="Homeodomain-like"/>
    <property type="match status" value="1"/>
</dbReference>
<dbReference type="PANTHER" id="PTHR45623:SF49">
    <property type="entry name" value="SWI_SNF-RELATED MATRIX-ASSOCIATED ACTIN-DEPENDENT REGULATOR OF CHROMATIN SUBFAMILY A MEMBER 5"/>
    <property type="match status" value="1"/>
</dbReference>
<evidence type="ECO:0000259" key="12">
    <source>
        <dbReference type="PROSITE" id="PS51293"/>
    </source>
</evidence>
<dbReference type="GO" id="GO:0140658">
    <property type="term" value="F:ATP-dependent chromatin remodeler activity"/>
    <property type="evidence" value="ECO:0007669"/>
    <property type="project" value="TreeGrafter"/>
</dbReference>
<dbReference type="CDD" id="cd18793">
    <property type="entry name" value="SF2_C_SNF"/>
    <property type="match status" value="1"/>
</dbReference>
<feature type="compositionally biased region" description="Acidic residues" evidence="9">
    <location>
        <begin position="30"/>
        <end position="40"/>
    </location>
</feature>
<protein>
    <submittedName>
        <fullName evidence="13">Uncharacterized protein</fullName>
    </submittedName>
</protein>
<dbReference type="Proteomes" id="UP001165065">
    <property type="component" value="Unassembled WGS sequence"/>
</dbReference>
<dbReference type="InterPro" id="IPR014001">
    <property type="entry name" value="Helicase_ATP-bd"/>
</dbReference>
<dbReference type="PROSITE" id="PS51194">
    <property type="entry name" value="HELICASE_CTER"/>
    <property type="match status" value="1"/>
</dbReference>
<dbReference type="SMART" id="SM00490">
    <property type="entry name" value="HELICc"/>
    <property type="match status" value="1"/>
</dbReference>
<feature type="region of interest" description="Disordered" evidence="9">
    <location>
        <begin position="1031"/>
        <end position="1155"/>
    </location>
</feature>
<dbReference type="GO" id="GO:0003677">
    <property type="term" value="F:DNA binding"/>
    <property type="evidence" value="ECO:0007669"/>
    <property type="project" value="InterPro"/>
</dbReference>
<sequence>MSDSDVELDGVNMESDDEGSESDSQLGLDIPDDDVSDDEDSNAKEEEAALKKAREEQLEMMRTISPVNEGNSKSDPQARLQYLMQQSEVFAHFLSGSNVALTKGAKTSKKSGSKDKKKGRSRLSEAAEDAAMMEAANHVRRVVRVDKQPSILVKECKLHPYQLEGLNWMIKLHDNGINGILADEMGLGKTLQTISLLAYLRESRGVKGQHLIVVPKSVTGNWIKEIKRWCPKMRAVKLPGTKDARKHMTTNVLPPDSKGRYKWDICITSYEAILKELAFLKKIKWNYLVIDEAHRIKNEDSSLSRAVRQIDASFRMLITGTPLQNNLHELWALLNFLLPDIFGNSDIFDEWFSLDGGEEAQTNVIKKLHTVLKPFMLRRVKKDVAHALPPKKETKLFIGLTDMQVEYYTKILKKESVEINAIGGPAKTALQNVLMQLRKVCNHPYLFTGAEPGPPYSDGPHLWENSGKMQLLHKLLAKLKQQGSRVLIFSQMTRVLDILEDYLNFVGEEYCRIDGNTDGDERDEQMNEFNEENSSKFCFLLSTRAGGLGINLQTADIVILYDSDWNPQVDLQAMDRAHRIGQKKPVQVFRFVTEGSVEEKITECADRKLFLDAAVIQQGRLAEKSNNMDKDEMMKLVTFGAEQIMQSKGATYSDEDIDALLRKGEERTEAMNAKLQTDVQHNLATFSLMGDDEEGGNNLYTFGGVDHKNGANRAGMMLNLGQRERKKLYELDTGPVVVPVSKEVLAQRKKMRKRDAMKDFQFFDKERLQAIFTREEKLEEDKVEFSKRIQALRDEAKEAPSVKSEKIDVEKGKSYEEINAKADKMQEWLDGEGAKGTYCLSDEEVSEKERLIDEGFGDWSASDFRLFTSGLETHGRYNVEEIAEDFLENTVHSKENVYKYYVTFMKRYKEIKDYGKIWERCDKALEKAAKEKRTKLAMEWFYEGITESNFWRATLPGSRVTWSEEEDKFLIYALWKYGSKNTETIRAAIQMSPRFRFNLSLRTKTANELGARVKRLMGMIEEAWARTYDPTSLPQEKEKKGRKRKNEGEKDEKKGEKKEKGKGGEEKDKKTKKATTEDAKPTQNSGADKKASKGSGEGKGKENVGNQEAETKSGNGSKAMPLIVVDSDDGDKKVEGGGSGGGGGGVDIMIESDSE</sequence>
<dbReference type="GO" id="GO:0016887">
    <property type="term" value="F:ATP hydrolysis activity"/>
    <property type="evidence" value="ECO:0007669"/>
    <property type="project" value="TreeGrafter"/>
</dbReference>
<dbReference type="Pfam" id="PF00271">
    <property type="entry name" value="Helicase_C"/>
    <property type="match status" value="1"/>
</dbReference>
<feature type="compositionally biased region" description="Basic and acidic residues" evidence="9">
    <location>
        <begin position="1087"/>
        <end position="1102"/>
    </location>
</feature>
<dbReference type="InterPro" id="IPR001005">
    <property type="entry name" value="SANT/Myb"/>
</dbReference>
<feature type="compositionally biased region" description="Acidic residues" evidence="9">
    <location>
        <begin position="1"/>
        <end position="21"/>
    </location>
</feature>
<keyword evidence="7" id="KW-0175">Coiled coil</keyword>
<comment type="subcellular location">
    <subcellularLocation>
        <location evidence="1">Nucleus</location>
    </subcellularLocation>
</comment>
<dbReference type="SMART" id="SM00717">
    <property type="entry name" value="SANT"/>
    <property type="match status" value="2"/>
</dbReference>
<evidence type="ECO:0000259" key="11">
    <source>
        <dbReference type="PROSITE" id="PS51194"/>
    </source>
</evidence>
<gene>
    <name evidence="13" type="ORF">TrCOL_g5323</name>
</gene>
<keyword evidence="5" id="KW-0347">Helicase</keyword>
<feature type="compositionally biased region" description="Polar residues" evidence="9">
    <location>
        <begin position="1104"/>
        <end position="1116"/>
    </location>
</feature>
<evidence type="ECO:0000256" key="8">
    <source>
        <dbReference type="ARBA" id="ARBA00023242"/>
    </source>
</evidence>
<reference evidence="14" key="1">
    <citation type="journal article" date="2023" name="Commun. Biol.">
        <title>Genome analysis of Parmales, the sister group of diatoms, reveals the evolutionary specialization of diatoms from phago-mixotrophs to photoautotrophs.</title>
        <authorList>
            <person name="Ban H."/>
            <person name="Sato S."/>
            <person name="Yoshikawa S."/>
            <person name="Yamada K."/>
            <person name="Nakamura Y."/>
            <person name="Ichinomiya M."/>
            <person name="Sato N."/>
            <person name="Blanc-Mathieu R."/>
            <person name="Endo H."/>
            <person name="Kuwata A."/>
            <person name="Ogata H."/>
        </authorList>
    </citation>
    <scope>NUCLEOTIDE SEQUENCE [LARGE SCALE GENOMIC DNA]</scope>
</reference>
<dbReference type="PANTHER" id="PTHR45623">
    <property type="entry name" value="CHROMODOMAIN-HELICASE-DNA-BINDING PROTEIN 3-RELATED-RELATED"/>
    <property type="match status" value="1"/>
</dbReference>
<dbReference type="OrthoDB" id="5857104at2759"/>
<keyword evidence="4" id="KW-0378">Hydrolase</keyword>
<evidence type="ECO:0000256" key="4">
    <source>
        <dbReference type="ARBA" id="ARBA00022801"/>
    </source>
</evidence>
<dbReference type="AlphaFoldDB" id="A0A9W7FZV2"/>
<comment type="similarity">
    <text evidence="2">Belongs to the SNF2/RAD54 helicase family. ISWI subfamily.</text>
</comment>
<feature type="compositionally biased region" description="Gly residues" evidence="9">
    <location>
        <begin position="1136"/>
        <end position="1146"/>
    </location>
</feature>
<dbReference type="Gene3D" id="3.40.50.10810">
    <property type="entry name" value="Tandem AAA-ATPase domain"/>
    <property type="match status" value="1"/>
</dbReference>
<keyword evidence="8" id="KW-0539">Nucleus</keyword>
<keyword evidence="3" id="KW-0547">Nucleotide-binding</keyword>
<dbReference type="GO" id="GO:0005634">
    <property type="term" value="C:nucleus"/>
    <property type="evidence" value="ECO:0007669"/>
    <property type="project" value="UniProtKB-SubCell"/>
</dbReference>
<name>A0A9W7FZV2_9STRA</name>
<dbReference type="InterPro" id="IPR049730">
    <property type="entry name" value="SNF2/RAD54-like_C"/>
</dbReference>
<dbReference type="InterPro" id="IPR027417">
    <property type="entry name" value="P-loop_NTPase"/>
</dbReference>
<dbReference type="InterPro" id="IPR038718">
    <property type="entry name" value="SNF2-like_sf"/>
</dbReference>
<dbReference type="Gene3D" id="1.10.10.60">
    <property type="entry name" value="Homeodomain-like"/>
    <property type="match status" value="2"/>
</dbReference>
<feature type="domain" description="Helicase C-terminal" evidence="11">
    <location>
        <begin position="471"/>
        <end position="622"/>
    </location>
</feature>
<feature type="compositionally biased region" description="Basic and acidic residues" evidence="9">
    <location>
        <begin position="41"/>
        <end position="59"/>
    </location>
</feature>
<dbReference type="InterPro" id="IPR017884">
    <property type="entry name" value="SANT_dom"/>
</dbReference>
<feature type="compositionally biased region" description="Basic and acidic residues" evidence="9">
    <location>
        <begin position="1046"/>
        <end position="1080"/>
    </location>
</feature>
<feature type="compositionally biased region" description="Polar residues" evidence="9">
    <location>
        <begin position="65"/>
        <end position="75"/>
    </location>
</feature>
<dbReference type="EMBL" id="BRYA01000616">
    <property type="protein sequence ID" value="GMI25771.1"/>
    <property type="molecule type" value="Genomic_DNA"/>
</dbReference>
<proteinExistence type="inferred from homology"/>
<evidence type="ECO:0000256" key="9">
    <source>
        <dbReference type="SAM" id="MobiDB-lite"/>
    </source>
</evidence>
<evidence type="ECO:0000313" key="13">
    <source>
        <dbReference type="EMBL" id="GMI25771.1"/>
    </source>
</evidence>
<evidence type="ECO:0000256" key="3">
    <source>
        <dbReference type="ARBA" id="ARBA00022741"/>
    </source>
</evidence>
<dbReference type="GO" id="GO:0000785">
    <property type="term" value="C:chromatin"/>
    <property type="evidence" value="ECO:0007669"/>
    <property type="project" value="TreeGrafter"/>
</dbReference>
<dbReference type="GO" id="GO:0003682">
    <property type="term" value="F:chromatin binding"/>
    <property type="evidence" value="ECO:0007669"/>
    <property type="project" value="TreeGrafter"/>
</dbReference>
<dbReference type="PROSITE" id="PS51293">
    <property type="entry name" value="SANT"/>
    <property type="match status" value="1"/>
</dbReference>
<evidence type="ECO:0000256" key="5">
    <source>
        <dbReference type="ARBA" id="ARBA00022806"/>
    </source>
</evidence>
<dbReference type="GO" id="GO:0004386">
    <property type="term" value="F:helicase activity"/>
    <property type="evidence" value="ECO:0007669"/>
    <property type="project" value="UniProtKB-KW"/>
</dbReference>
<feature type="domain" description="SANT" evidence="12">
    <location>
        <begin position="854"/>
        <end position="909"/>
    </location>
</feature>
<dbReference type="InterPro" id="IPR000330">
    <property type="entry name" value="SNF2_N"/>
</dbReference>
<evidence type="ECO:0000256" key="6">
    <source>
        <dbReference type="ARBA" id="ARBA00022840"/>
    </source>
</evidence>